<evidence type="ECO:0000259" key="2">
    <source>
        <dbReference type="Pfam" id="PF23635"/>
    </source>
</evidence>
<dbReference type="Gramene" id="OQU92968">
    <property type="protein sequence ID" value="OQU92968"/>
    <property type="gene ID" value="SORBI_3001G448900"/>
</dbReference>
<sequence length="392" mass="44672">MELVELLEELVEEILLRIPPDEPAYLIRATLVCKSWLRILSDRDFLGRYRAFHRTPPLLGYFHNLYSRPGQIPRFVRTTSAASLFPEQVLGSSCWWALDCRHGRVLTRTYEPADRLVVFDPVTGDQHHLSVPTYPDNHLYTGAVLCAAMDASCDHLNCHGGPFIVVFVGVSIDDDIRASVYSSETQTWGASTSLHPNRHHSIVDSRQSLLVGGMLYFTLSHGKSILRYEFGAHRLSVIDVDTCLSVIDVDTCLSVIDTPGVLLDNMVIAKADDGGLGLITVWNNRVYFWMQQQAGTNDSDDSPRRWVRHRVTEQINTLPPQHYRSYYPCSREVIGFAEDNDIIFINRDERVFMLDIKSMHVRKIGERQPYRTILPYVSFYTAGTFSLCLLFL</sequence>
<feature type="domain" description="F-box protein AT5G49610-like beta-propeller" evidence="2">
    <location>
        <begin position="98"/>
        <end position="372"/>
    </location>
</feature>
<dbReference type="Proteomes" id="UP000000768">
    <property type="component" value="Chromosome 1"/>
</dbReference>
<dbReference type="PANTHER" id="PTHR32133:SF327">
    <property type="entry name" value="F-BOX DOMAIN-CONTAINING PROTEIN"/>
    <property type="match status" value="1"/>
</dbReference>
<gene>
    <name evidence="3" type="ORF">SORBI_3001G448900</name>
</gene>
<dbReference type="Pfam" id="PF23635">
    <property type="entry name" value="Beta-prop_AT5G49610-like"/>
    <property type="match status" value="1"/>
</dbReference>
<protein>
    <recommendedName>
        <fullName evidence="5">F-box domain-containing protein</fullName>
    </recommendedName>
</protein>
<dbReference type="AlphaFoldDB" id="A0A1Z5SAM6"/>
<keyword evidence="4" id="KW-1185">Reference proteome</keyword>
<dbReference type="SUPFAM" id="SSF81383">
    <property type="entry name" value="F-box domain"/>
    <property type="match status" value="1"/>
</dbReference>
<reference evidence="3 4" key="1">
    <citation type="journal article" date="2009" name="Nature">
        <title>The Sorghum bicolor genome and the diversification of grasses.</title>
        <authorList>
            <person name="Paterson A.H."/>
            <person name="Bowers J.E."/>
            <person name="Bruggmann R."/>
            <person name="Dubchak I."/>
            <person name="Grimwood J."/>
            <person name="Gundlach H."/>
            <person name="Haberer G."/>
            <person name="Hellsten U."/>
            <person name="Mitros T."/>
            <person name="Poliakov A."/>
            <person name="Schmutz J."/>
            <person name="Spannagl M."/>
            <person name="Tang H."/>
            <person name="Wang X."/>
            <person name="Wicker T."/>
            <person name="Bharti A.K."/>
            <person name="Chapman J."/>
            <person name="Feltus F.A."/>
            <person name="Gowik U."/>
            <person name="Grigoriev I.V."/>
            <person name="Lyons E."/>
            <person name="Maher C.A."/>
            <person name="Martis M."/>
            <person name="Narechania A."/>
            <person name="Otillar R.P."/>
            <person name="Penning B.W."/>
            <person name="Salamov A.A."/>
            <person name="Wang Y."/>
            <person name="Zhang L."/>
            <person name="Carpita N.C."/>
            <person name="Freeling M."/>
            <person name="Gingle A.R."/>
            <person name="Hash C.T."/>
            <person name="Keller B."/>
            <person name="Klein P."/>
            <person name="Kresovich S."/>
            <person name="McCann M.C."/>
            <person name="Ming R."/>
            <person name="Peterson D.G."/>
            <person name="Mehboob-ur-Rahman"/>
            <person name="Ware D."/>
            <person name="Westhoff P."/>
            <person name="Mayer K.F."/>
            <person name="Messing J."/>
            <person name="Rokhsar D.S."/>
        </authorList>
    </citation>
    <scope>NUCLEOTIDE SEQUENCE [LARGE SCALE GENOMIC DNA]</scope>
    <source>
        <strain evidence="4">cv. BTx623</strain>
    </source>
</reference>
<evidence type="ECO:0000259" key="1">
    <source>
        <dbReference type="Pfam" id="PF00646"/>
    </source>
</evidence>
<dbReference type="InterPro" id="IPR056594">
    <property type="entry name" value="AT5G49610-like_b-prop"/>
</dbReference>
<evidence type="ECO:0000313" key="4">
    <source>
        <dbReference type="Proteomes" id="UP000000768"/>
    </source>
</evidence>
<dbReference type="InParanoid" id="A0A1Z5SAM6"/>
<dbReference type="eggNOG" id="ENOG502SKDB">
    <property type="taxonomic scope" value="Eukaryota"/>
</dbReference>
<feature type="domain" description="F-box" evidence="1">
    <location>
        <begin position="8"/>
        <end position="45"/>
    </location>
</feature>
<reference evidence="4" key="2">
    <citation type="journal article" date="2018" name="Plant J.">
        <title>The Sorghum bicolor reference genome: improved assembly, gene annotations, a transcriptome atlas, and signatures of genome organization.</title>
        <authorList>
            <person name="McCormick R.F."/>
            <person name="Truong S.K."/>
            <person name="Sreedasyam A."/>
            <person name="Jenkins J."/>
            <person name="Shu S."/>
            <person name="Sims D."/>
            <person name="Kennedy M."/>
            <person name="Amirebrahimi M."/>
            <person name="Weers B.D."/>
            <person name="McKinley B."/>
            <person name="Mattison A."/>
            <person name="Morishige D.T."/>
            <person name="Grimwood J."/>
            <person name="Schmutz J."/>
            <person name="Mullet J.E."/>
        </authorList>
    </citation>
    <scope>NUCLEOTIDE SEQUENCE [LARGE SCALE GENOMIC DNA]</scope>
    <source>
        <strain evidence="4">cv. BTx623</strain>
    </source>
</reference>
<dbReference type="InterPro" id="IPR036047">
    <property type="entry name" value="F-box-like_dom_sf"/>
</dbReference>
<dbReference type="EMBL" id="CM000760">
    <property type="protein sequence ID" value="OQU92968.1"/>
    <property type="molecule type" value="Genomic_DNA"/>
</dbReference>
<dbReference type="OMA" id="QCTVINI"/>
<dbReference type="InterPro" id="IPR001810">
    <property type="entry name" value="F-box_dom"/>
</dbReference>
<organism evidence="3 4">
    <name type="scientific">Sorghum bicolor</name>
    <name type="common">Sorghum</name>
    <name type="synonym">Sorghum vulgare</name>
    <dbReference type="NCBI Taxonomy" id="4558"/>
    <lineage>
        <taxon>Eukaryota</taxon>
        <taxon>Viridiplantae</taxon>
        <taxon>Streptophyta</taxon>
        <taxon>Embryophyta</taxon>
        <taxon>Tracheophyta</taxon>
        <taxon>Spermatophyta</taxon>
        <taxon>Magnoliopsida</taxon>
        <taxon>Liliopsida</taxon>
        <taxon>Poales</taxon>
        <taxon>Poaceae</taxon>
        <taxon>PACMAD clade</taxon>
        <taxon>Panicoideae</taxon>
        <taxon>Andropogonodae</taxon>
        <taxon>Andropogoneae</taxon>
        <taxon>Sorghinae</taxon>
        <taxon>Sorghum</taxon>
    </lineage>
</organism>
<dbReference type="Pfam" id="PF00646">
    <property type="entry name" value="F-box"/>
    <property type="match status" value="1"/>
</dbReference>
<evidence type="ECO:0000313" key="3">
    <source>
        <dbReference type="EMBL" id="OQU92968.1"/>
    </source>
</evidence>
<name>A0A1Z5SAM6_SORBI</name>
<dbReference type="PANTHER" id="PTHR32133">
    <property type="entry name" value="OS07G0120400 PROTEIN"/>
    <property type="match status" value="1"/>
</dbReference>
<evidence type="ECO:0008006" key="5">
    <source>
        <dbReference type="Google" id="ProtNLM"/>
    </source>
</evidence>
<accession>A0A1Z5SAM6</accession>
<proteinExistence type="predicted"/>